<keyword evidence="13" id="KW-0539">Nucleus</keyword>
<evidence type="ECO:0000256" key="8">
    <source>
        <dbReference type="ARBA" id="ARBA00022763"/>
    </source>
</evidence>
<organism evidence="19 20">
    <name type="scientific">Phyllotreta striolata</name>
    <name type="common">Striped flea beetle</name>
    <name type="synonym">Crioceris striolata</name>
    <dbReference type="NCBI Taxonomy" id="444603"/>
    <lineage>
        <taxon>Eukaryota</taxon>
        <taxon>Metazoa</taxon>
        <taxon>Ecdysozoa</taxon>
        <taxon>Arthropoda</taxon>
        <taxon>Hexapoda</taxon>
        <taxon>Insecta</taxon>
        <taxon>Pterygota</taxon>
        <taxon>Neoptera</taxon>
        <taxon>Endopterygota</taxon>
        <taxon>Coleoptera</taxon>
        <taxon>Polyphaga</taxon>
        <taxon>Cucujiformia</taxon>
        <taxon>Chrysomeloidea</taxon>
        <taxon>Chrysomelidae</taxon>
        <taxon>Galerucinae</taxon>
        <taxon>Alticini</taxon>
        <taxon>Phyllotreta</taxon>
    </lineage>
</organism>
<dbReference type="SUPFAM" id="SSF46785">
    <property type="entry name" value="Winged helix' DNA-binding domain"/>
    <property type="match status" value="1"/>
</dbReference>
<feature type="region of interest" description="Disordered" evidence="16">
    <location>
        <begin position="62"/>
        <end position="95"/>
    </location>
</feature>
<dbReference type="Gene3D" id="3.40.50.300">
    <property type="entry name" value="P-loop containing nucleotide triphosphate hydrolases"/>
    <property type="match status" value="2"/>
</dbReference>
<protein>
    <recommendedName>
        <fullName evidence="15">DNA polymerase theta</fullName>
        <ecNumber evidence="4">2.7.7.7</ecNumber>
    </recommendedName>
</protein>
<evidence type="ECO:0000259" key="17">
    <source>
        <dbReference type="PROSITE" id="PS51192"/>
    </source>
</evidence>
<dbReference type="PANTHER" id="PTHR10133:SF62">
    <property type="entry name" value="DNA POLYMERASE THETA"/>
    <property type="match status" value="1"/>
</dbReference>
<dbReference type="Proteomes" id="UP001153712">
    <property type="component" value="Chromosome 7"/>
</dbReference>
<dbReference type="FunFam" id="1.10.150.20:FF:000070">
    <property type="entry name" value="DNA polymerase I, putative"/>
    <property type="match status" value="1"/>
</dbReference>
<keyword evidence="6" id="KW-0548">Nucleotidyltransferase</keyword>
<dbReference type="Gene3D" id="1.20.1060.10">
    <property type="entry name" value="Taq DNA Polymerase, Chain T, domain 4"/>
    <property type="match status" value="1"/>
</dbReference>
<dbReference type="InterPro" id="IPR043502">
    <property type="entry name" value="DNA/RNA_pol_sf"/>
</dbReference>
<dbReference type="FunFam" id="3.40.50.300:FF:000753">
    <property type="entry name" value="Polymerase (DNA directed), theta"/>
    <property type="match status" value="1"/>
</dbReference>
<dbReference type="GO" id="GO:0003677">
    <property type="term" value="F:DNA binding"/>
    <property type="evidence" value="ECO:0007669"/>
    <property type="project" value="InterPro"/>
</dbReference>
<keyword evidence="10" id="KW-0067">ATP-binding</keyword>
<evidence type="ECO:0000256" key="2">
    <source>
        <dbReference type="ARBA" id="ARBA00004123"/>
    </source>
</evidence>
<feature type="domain" description="Helicase C-terminal" evidence="18">
    <location>
        <begin position="353"/>
        <end position="547"/>
    </location>
</feature>
<dbReference type="InterPro" id="IPR027417">
    <property type="entry name" value="P-loop_NTPase"/>
</dbReference>
<dbReference type="EC" id="2.7.7.7" evidence="4"/>
<evidence type="ECO:0000313" key="20">
    <source>
        <dbReference type="Proteomes" id="UP001153712"/>
    </source>
</evidence>
<dbReference type="PROSITE" id="PS00447">
    <property type="entry name" value="DNA_POLYMERASE_A"/>
    <property type="match status" value="1"/>
</dbReference>
<dbReference type="PROSITE" id="PS51192">
    <property type="entry name" value="HELICASE_ATP_BIND_1"/>
    <property type="match status" value="1"/>
</dbReference>
<dbReference type="SUPFAM" id="SSF158702">
    <property type="entry name" value="Sec63 N-terminal domain-like"/>
    <property type="match status" value="1"/>
</dbReference>
<dbReference type="CDD" id="cd18026">
    <property type="entry name" value="DEXHc_POLQ-like"/>
    <property type="match status" value="1"/>
</dbReference>
<evidence type="ECO:0000256" key="5">
    <source>
        <dbReference type="ARBA" id="ARBA00022679"/>
    </source>
</evidence>
<evidence type="ECO:0000256" key="11">
    <source>
        <dbReference type="ARBA" id="ARBA00022932"/>
    </source>
</evidence>
<dbReference type="GO" id="GO:0005524">
    <property type="term" value="F:ATP binding"/>
    <property type="evidence" value="ECO:0007669"/>
    <property type="project" value="UniProtKB-KW"/>
</dbReference>
<dbReference type="Gene3D" id="3.30.420.10">
    <property type="entry name" value="Ribonuclease H-like superfamily/Ribonuclease H"/>
    <property type="match status" value="1"/>
</dbReference>
<dbReference type="SMART" id="SM00487">
    <property type="entry name" value="DEXDc"/>
    <property type="match status" value="1"/>
</dbReference>
<dbReference type="Gene3D" id="1.10.3380.20">
    <property type="match status" value="1"/>
</dbReference>
<dbReference type="EMBL" id="OU900100">
    <property type="protein sequence ID" value="CAG9863608.1"/>
    <property type="molecule type" value="Genomic_DNA"/>
</dbReference>
<comment type="catalytic activity">
    <reaction evidence="14">
        <text>DNA(n) + a 2'-deoxyribonucleoside 5'-triphosphate = DNA(n+1) + diphosphate</text>
        <dbReference type="Rhea" id="RHEA:22508"/>
        <dbReference type="Rhea" id="RHEA-COMP:17339"/>
        <dbReference type="Rhea" id="RHEA-COMP:17340"/>
        <dbReference type="ChEBI" id="CHEBI:33019"/>
        <dbReference type="ChEBI" id="CHEBI:61560"/>
        <dbReference type="ChEBI" id="CHEBI:173112"/>
        <dbReference type="EC" id="2.7.7.7"/>
    </reaction>
</comment>
<dbReference type="Pfam" id="PF20470">
    <property type="entry name" value="HTH_61"/>
    <property type="match status" value="1"/>
</dbReference>
<keyword evidence="7" id="KW-0547">Nucleotide-binding</keyword>
<evidence type="ECO:0000256" key="14">
    <source>
        <dbReference type="ARBA" id="ARBA00049244"/>
    </source>
</evidence>
<dbReference type="GO" id="GO:0005634">
    <property type="term" value="C:nucleus"/>
    <property type="evidence" value="ECO:0007669"/>
    <property type="project" value="UniProtKB-SubCell"/>
</dbReference>
<feature type="compositionally biased region" description="Polar residues" evidence="16">
    <location>
        <begin position="80"/>
        <end position="95"/>
    </location>
</feature>
<evidence type="ECO:0000256" key="12">
    <source>
        <dbReference type="ARBA" id="ARBA00023204"/>
    </source>
</evidence>
<dbReference type="SUPFAM" id="SSF52540">
    <property type="entry name" value="P-loop containing nucleoside triphosphate hydrolases"/>
    <property type="match status" value="1"/>
</dbReference>
<dbReference type="Gene3D" id="3.30.70.370">
    <property type="match status" value="1"/>
</dbReference>
<keyword evidence="8" id="KW-0227">DNA damage</keyword>
<dbReference type="GO" id="GO:0006261">
    <property type="term" value="P:DNA-templated DNA replication"/>
    <property type="evidence" value="ECO:0007669"/>
    <property type="project" value="InterPro"/>
</dbReference>
<dbReference type="InterPro" id="IPR014001">
    <property type="entry name" value="Helicase_ATP-bd"/>
</dbReference>
<accession>A0A9N9TX65</accession>
<dbReference type="InterPro" id="IPR036397">
    <property type="entry name" value="RNaseH_sf"/>
</dbReference>
<proteinExistence type="inferred from homology"/>
<evidence type="ECO:0000259" key="18">
    <source>
        <dbReference type="PROSITE" id="PS51194"/>
    </source>
</evidence>
<keyword evidence="5" id="KW-0808">Transferase</keyword>
<dbReference type="Pfam" id="PF00476">
    <property type="entry name" value="DNA_pol_A"/>
    <property type="match status" value="1"/>
</dbReference>
<dbReference type="InterPro" id="IPR001650">
    <property type="entry name" value="Helicase_C-like"/>
</dbReference>
<dbReference type="InterPro" id="IPR002298">
    <property type="entry name" value="DNA_polymerase_A"/>
</dbReference>
<dbReference type="FunFam" id="1.10.3380.20:FF:000001">
    <property type="entry name" value="DNA polymerase theta"/>
    <property type="match status" value="1"/>
</dbReference>
<dbReference type="Pfam" id="PF21099">
    <property type="entry name" value="POLQ_helical"/>
    <property type="match status" value="1"/>
</dbReference>
<reference evidence="19" key="1">
    <citation type="submission" date="2022-01" db="EMBL/GenBank/DDBJ databases">
        <authorList>
            <person name="King R."/>
        </authorList>
    </citation>
    <scope>NUCLEOTIDE SEQUENCE</scope>
</reference>
<evidence type="ECO:0000256" key="15">
    <source>
        <dbReference type="ARBA" id="ARBA00074669"/>
    </source>
</evidence>
<dbReference type="InterPro" id="IPR046931">
    <property type="entry name" value="HTH_61"/>
</dbReference>
<dbReference type="SMART" id="SM00482">
    <property type="entry name" value="POLAc"/>
    <property type="match status" value="1"/>
</dbReference>
<evidence type="ECO:0000256" key="7">
    <source>
        <dbReference type="ARBA" id="ARBA00022741"/>
    </source>
</evidence>
<evidence type="ECO:0000256" key="1">
    <source>
        <dbReference type="ARBA" id="ARBA00001946"/>
    </source>
</evidence>
<dbReference type="PROSITE" id="PS51194">
    <property type="entry name" value="HELICASE_CTER"/>
    <property type="match status" value="1"/>
</dbReference>
<dbReference type="InterPro" id="IPR048960">
    <property type="entry name" value="POLQ-like_helical"/>
</dbReference>
<dbReference type="PANTHER" id="PTHR10133">
    <property type="entry name" value="DNA POLYMERASE I"/>
    <property type="match status" value="1"/>
</dbReference>
<evidence type="ECO:0000256" key="4">
    <source>
        <dbReference type="ARBA" id="ARBA00012417"/>
    </source>
</evidence>
<dbReference type="InterPro" id="IPR019760">
    <property type="entry name" value="DNA-dir_DNA_pol_A_CS"/>
</dbReference>
<dbReference type="OrthoDB" id="275278at2759"/>
<comment type="cofactor">
    <cofactor evidence="1">
        <name>Mg(2+)</name>
        <dbReference type="ChEBI" id="CHEBI:18420"/>
    </cofactor>
</comment>
<gene>
    <name evidence="19" type="ORF">PHYEVI_LOCUS9894</name>
</gene>
<evidence type="ECO:0000256" key="16">
    <source>
        <dbReference type="SAM" id="MobiDB-lite"/>
    </source>
</evidence>
<feature type="domain" description="Helicase ATP-binding" evidence="17">
    <location>
        <begin position="141"/>
        <end position="314"/>
    </location>
</feature>
<dbReference type="SUPFAM" id="SSF53098">
    <property type="entry name" value="Ribonuclease H-like"/>
    <property type="match status" value="1"/>
</dbReference>
<dbReference type="GO" id="GO:0042575">
    <property type="term" value="C:DNA polymerase complex"/>
    <property type="evidence" value="ECO:0007669"/>
    <property type="project" value="UniProtKB-ARBA"/>
</dbReference>
<name>A0A9N9TX65_PHYSR</name>
<keyword evidence="12" id="KW-0234">DNA repair</keyword>
<dbReference type="Pfam" id="PF00270">
    <property type="entry name" value="DEAD"/>
    <property type="match status" value="1"/>
</dbReference>
<dbReference type="Gene3D" id="1.10.150.20">
    <property type="entry name" value="5' to 3' exonuclease, C-terminal subdomain"/>
    <property type="match status" value="1"/>
</dbReference>
<dbReference type="InterPro" id="IPR001098">
    <property type="entry name" value="DNA-dir_DNA_pol_A_palm_dom"/>
</dbReference>
<dbReference type="GO" id="GO:0097681">
    <property type="term" value="P:double-strand break repair via alternative nonhomologous end joining"/>
    <property type="evidence" value="ECO:0007669"/>
    <property type="project" value="UniProtKB-ARBA"/>
</dbReference>
<sequence>MNDLLLNDTLENFYFSQRTNNIIKENLEFNSKNVLNNLTNLNGIFDDSLNFSQLTFANNECEHSNETEIPKDDSKETPQEDNSINLDGNSSNSIDSSPVEIHSQVQLSKLSTWDLPESILRKYESKNLTTMFPWQVECLSLPGVLEGKNLVYSAPTSAGKTLVAELIAIKTIIERKKKVIFILPFVSIVREKMFYFQNLLEGIGIRVDGFMGSYHPPGGFKSLQLAICTIEKANSLINRLMEENQLSDIGAVLIDEMHLLGDSSRGYLLELLLTKLRYVSKKDDLQIQLIGMSATLPNLKEVANWLDAALYTTDYRPVPLKEQALVCGEIYDNNLKPLRKLEILPELGKDSDNVLQLCLETIKMSCSVLIFCPTKTWCESLALQIAKGFMNLGSSGSWSELLRSQLDRNLIVELLEQLKNCPVGLDEVLLKTASFGVAFHHAGLTMDERDILEGAFRNGALRVIVATSTLSSGVNLPARRVIIRTPMFHGKPLDPLVYRQMIGRAGRMGRDSEGESFVIGQKSDLPKIKNLMTTELNPVKSCLEKGGKLNRAILEVIASGVASTPEDVKLFTENTLLASGCFDDLINPVDEALDFLQANEFVRLQELDKGHEKYQPTALGKACLSSSIAPDEGLSLFKELEKARQCIVLETELHLIYLVTPYNACYSWENIDWMLFLDLWEKLPPSMRKVGELVGIQDAFLVKATRSKILTNTEKLFRKYLVHKRFFVALALQDLVNEKPLNWVCDKFSCNRGMLQSLQQSASSFAGMVTAFCKQLGWTSMELLLSQFQERMQFGVSRDLLDLMHLSVLSGKTARLLYNAGLETVIQLANSDVPCIENVLHKSMPFESDKNREGESDSGKQRRNKYRNVWIAGREGLSERQAAEIFVAEARKYLKIELGLVDAKWDNEQESSCTIVDAISDDKINLNTTNNTHNSEDHHSSTEATLIHNVIEDNNNNNRTTLHVKDTIDHNDQSKSIQPNENPVETVEENPNDLSLELERKCSLNSPKKVVSNLLNDISISDFSGTFSEISSNHRNTSTERIQSDESSLEENFSLQLSQEKDSSALFQTAFNDTFRSDEDMFCNSMENSELLSISSSNKRKEISFEEKMDTKKFKEVETKNIGDGMYNWKSNVGCNRDFGNVELIKVCENTSLLDTFRNELKTKKAFAFSIACSRFVKAHQTIGTNILKLQNGHRNDSNDSPKGFVCDERKLEGFAFSWKSNSAFYLSMDNVKLHQTILNLLKVVFRNRGVSVRMFDSKRQIKFLKNCCGINFYCKIDDPNIGDWLLEPEESEKTFQSMVLKYYPEGLELARSVGDYKGAGSIGLNVCSTVDPMNRSSIEAVLTWHLSDNLNELLLGQYPNLSDTFDIENNVMLILAKIELNGFSVNKTLLNNLLENIKSQIIIIEKKAYSLAGRKFNFLSSADVAKVTGIFKGKKVSTRKEILEKIEHPISDLVLQWRKLHSILTRTVYPLINAIKIDKIHGCYYTYTATGRISMHEPSLQTINRDFSISISTGGNTISCREIFEATEGYELLSADYCQLELRILTHFSEDGLLTKIMSEQGDVFKSIAAKWNRITEDEVTDSIRQNAKHLCYGIIYGMGCKTLAAQLDSSEEEAAEFVETFMRTYPGIKSFINRTLERCRRDGYVETISGRKRYLPHINECNLVKKGQAERQAVNTIVQGSAADLVKRAMITVDKELEEIFHKAKNKPKLVLFLHDELMYEVPIKYLKKVAKVIKRNMESSFGLSIPFPVKLKHGKSWSNLMEFNL</sequence>
<dbReference type="SUPFAM" id="SSF56672">
    <property type="entry name" value="DNA/RNA polymerases"/>
    <property type="match status" value="1"/>
</dbReference>
<dbReference type="GO" id="GO:0016787">
    <property type="term" value="F:hydrolase activity"/>
    <property type="evidence" value="ECO:0007669"/>
    <property type="project" value="UniProtKB-KW"/>
</dbReference>
<dbReference type="InterPro" id="IPR036390">
    <property type="entry name" value="WH_DNA-bd_sf"/>
</dbReference>
<dbReference type="PRINTS" id="PR00868">
    <property type="entry name" value="DNAPOLI"/>
</dbReference>
<evidence type="ECO:0000256" key="9">
    <source>
        <dbReference type="ARBA" id="ARBA00022801"/>
    </source>
</evidence>
<comment type="similarity">
    <text evidence="3">Belongs to the DNA polymerase type-A family.</text>
</comment>
<evidence type="ECO:0000256" key="6">
    <source>
        <dbReference type="ARBA" id="ARBA00022695"/>
    </source>
</evidence>
<dbReference type="InterPro" id="IPR011545">
    <property type="entry name" value="DEAD/DEAH_box_helicase_dom"/>
</dbReference>
<dbReference type="CDD" id="cd08638">
    <property type="entry name" value="DNA_pol_A_theta"/>
    <property type="match status" value="1"/>
</dbReference>
<dbReference type="Pfam" id="PF00271">
    <property type="entry name" value="Helicase_C"/>
    <property type="match status" value="1"/>
</dbReference>
<evidence type="ECO:0000256" key="10">
    <source>
        <dbReference type="ARBA" id="ARBA00022840"/>
    </source>
</evidence>
<dbReference type="InterPro" id="IPR012337">
    <property type="entry name" value="RNaseH-like_sf"/>
</dbReference>
<dbReference type="SMART" id="SM00490">
    <property type="entry name" value="HELICc"/>
    <property type="match status" value="1"/>
</dbReference>
<dbReference type="CDD" id="cd18795">
    <property type="entry name" value="SF2_C_Ski2"/>
    <property type="match status" value="1"/>
</dbReference>
<keyword evidence="11" id="KW-0239">DNA-directed DNA polymerase</keyword>
<keyword evidence="9" id="KW-0378">Hydrolase</keyword>
<evidence type="ECO:0000313" key="19">
    <source>
        <dbReference type="EMBL" id="CAG9863608.1"/>
    </source>
</evidence>
<comment type="subcellular location">
    <subcellularLocation>
        <location evidence="2">Nucleus</location>
    </subcellularLocation>
</comment>
<dbReference type="GO" id="GO:0003887">
    <property type="term" value="F:DNA-directed DNA polymerase activity"/>
    <property type="evidence" value="ECO:0007669"/>
    <property type="project" value="UniProtKB-KW"/>
</dbReference>
<evidence type="ECO:0000256" key="3">
    <source>
        <dbReference type="ARBA" id="ARBA00007705"/>
    </source>
</evidence>
<evidence type="ECO:0000256" key="13">
    <source>
        <dbReference type="ARBA" id="ARBA00023242"/>
    </source>
</evidence>
<feature type="compositionally biased region" description="Basic and acidic residues" evidence="16">
    <location>
        <begin position="62"/>
        <end position="78"/>
    </location>
</feature>
<keyword evidence="20" id="KW-1185">Reference proteome</keyword>